<evidence type="ECO:0000256" key="3">
    <source>
        <dbReference type="ARBA" id="ARBA00022737"/>
    </source>
</evidence>
<dbReference type="SMART" id="SM00089">
    <property type="entry name" value="PKD"/>
    <property type="match status" value="1"/>
</dbReference>
<dbReference type="PROSITE" id="PS50093">
    <property type="entry name" value="PKD"/>
    <property type="match status" value="1"/>
</dbReference>
<evidence type="ECO:0000256" key="1">
    <source>
        <dbReference type="ARBA" id="ARBA00004141"/>
    </source>
</evidence>
<reference evidence="7" key="1">
    <citation type="journal article" date="2023" name="Mol. Biol. Evol.">
        <title>Third-Generation Sequencing Reveals the Adaptive Role of the Epigenome in Three Deep-Sea Polychaetes.</title>
        <authorList>
            <person name="Perez M."/>
            <person name="Aroh O."/>
            <person name="Sun Y."/>
            <person name="Lan Y."/>
            <person name="Juniper S.K."/>
            <person name="Young C.R."/>
            <person name="Angers B."/>
            <person name="Qian P.Y."/>
        </authorList>
    </citation>
    <scope>NUCLEOTIDE SEQUENCE</scope>
    <source>
        <strain evidence="7">P08H-3</strain>
    </source>
</reference>
<keyword evidence="8" id="KW-1185">Reference proteome</keyword>
<dbReference type="PANTHER" id="PTHR46730">
    <property type="entry name" value="POLYCYSTIN-1"/>
    <property type="match status" value="1"/>
</dbReference>
<comment type="caution">
    <text evidence="7">The sequence shown here is derived from an EMBL/GenBank/DDBJ whole genome shotgun (WGS) entry which is preliminary data.</text>
</comment>
<feature type="non-terminal residue" evidence="7">
    <location>
        <position position="1069"/>
    </location>
</feature>
<organism evidence="7 8">
    <name type="scientific">Paralvinella palmiformis</name>
    <dbReference type="NCBI Taxonomy" id="53620"/>
    <lineage>
        <taxon>Eukaryota</taxon>
        <taxon>Metazoa</taxon>
        <taxon>Spiralia</taxon>
        <taxon>Lophotrochozoa</taxon>
        <taxon>Annelida</taxon>
        <taxon>Polychaeta</taxon>
        <taxon>Sedentaria</taxon>
        <taxon>Canalipalpata</taxon>
        <taxon>Terebellida</taxon>
        <taxon>Terebelliformia</taxon>
        <taxon>Alvinellidae</taxon>
        <taxon>Paralvinella</taxon>
    </lineage>
</organism>
<evidence type="ECO:0000256" key="2">
    <source>
        <dbReference type="ARBA" id="ARBA00022692"/>
    </source>
</evidence>
<dbReference type="SUPFAM" id="SSF49299">
    <property type="entry name" value="PKD domain"/>
    <property type="match status" value="1"/>
</dbReference>
<dbReference type="PANTHER" id="PTHR46730:SF1">
    <property type="entry name" value="PLAT DOMAIN-CONTAINING PROTEIN"/>
    <property type="match status" value="1"/>
</dbReference>
<dbReference type="GO" id="GO:0005261">
    <property type="term" value="F:monoatomic cation channel activity"/>
    <property type="evidence" value="ECO:0007669"/>
    <property type="project" value="TreeGrafter"/>
</dbReference>
<evidence type="ECO:0000256" key="5">
    <source>
        <dbReference type="ARBA" id="ARBA00023136"/>
    </source>
</evidence>
<accession>A0AAD9N071</accession>
<dbReference type="InterPro" id="IPR022409">
    <property type="entry name" value="PKD/Chitinase_dom"/>
</dbReference>
<evidence type="ECO:0000256" key="4">
    <source>
        <dbReference type="ARBA" id="ARBA00022989"/>
    </source>
</evidence>
<dbReference type="InterPro" id="IPR000601">
    <property type="entry name" value="PKD_dom"/>
</dbReference>
<dbReference type="CDD" id="cd00146">
    <property type="entry name" value="PKD"/>
    <property type="match status" value="1"/>
</dbReference>
<keyword evidence="4" id="KW-1133">Transmembrane helix</keyword>
<name>A0AAD9N071_9ANNE</name>
<dbReference type="Proteomes" id="UP001208570">
    <property type="component" value="Unassembled WGS sequence"/>
</dbReference>
<dbReference type="Gene3D" id="2.60.40.10">
    <property type="entry name" value="Immunoglobulins"/>
    <property type="match status" value="1"/>
</dbReference>
<dbReference type="AlphaFoldDB" id="A0AAD9N071"/>
<dbReference type="Pfam" id="PF00801">
    <property type="entry name" value="PKD"/>
    <property type="match status" value="1"/>
</dbReference>
<proteinExistence type="predicted"/>
<feature type="domain" description="PKD" evidence="6">
    <location>
        <begin position="198"/>
        <end position="265"/>
    </location>
</feature>
<comment type="subcellular location">
    <subcellularLocation>
        <location evidence="1">Membrane</location>
        <topology evidence="1">Multi-pass membrane protein</topology>
    </subcellularLocation>
</comment>
<dbReference type="GO" id="GO:0005886">
    <property type="term" value="C:plasma membrane"/>
    <property type="evidence" value="ECO:0007669"/>
    <property type="project" value="TreeGrafter"/>
</dbReference>
<sequence length="1069" mass="120954">SGSNISYVIQPGDGSTITGVKRSNNYWTDSDDTQVEFMYSQPNPAYTVSVTATNELGSVGPVTLERTILVNYAIPDLLLLAAPYQDVDKTVSYVLKLANPMDHPPAAPVQCNWTFNGISEDVLKQASELTTSMDHHYSRDQSEVENCSTTVSCFNDVSISNASVTFVAEKTITNLVITAPLSAVEVASAVFVIFSVDSGSNIMYKYYYGDKTSPEEIMQSNNTPLERTHKYQTVGIYNISVSAENHISNASATVTLQVQSPFKMEETLITVKDFVSDVSNKTAIRESNPGKMNIIISLIPGAVEPTDPFVNITFTSNGEPRRFRIPGFPHTIPTPTYDTTGDFQIHIITYNLISNLSFDIPFQVQEFPQHPTISVPTVPIVVTFPIGLFQVNVTYGSHYILTTEFGNGHTENVTVGNERGFKTFNFSGYVYPLPGYYTVKVSVVNEFVEFVEEEKLIILGNLPNMTLVTNSPVEFKPDNNLLISTFKLEINPEDRLLLDCNLKVDFGDNQNLLTMTSINDDIKWTHVYHSPNFYYVHINVSTSFDYKYFETVMSLQIPLSDVSIRRNIPKQTEDDDIYIVGTALQFTAIHKSGTGAKYTWTITNRDTGLVYFTYVTNLTYILLVMGDIGSYNVKVIANNGITLPRYATDHLQVIPTDIIIRFTYAATSTVNEYNLFYVELAPRYNMTPYSFSELCIKFRLGNEFFWISSAEKYCLDLNDQDFMPTIDRIILQPGSKSYTVRHNFKDAGFIPVYVQVTDKDKKFSNKARGLVNVTQFCFSPELKVKQESKLIFGFRSERIFILLNNFHFKIRCVATSLVYTRVYTRFVIYKYINYTTSELSTDISADIQSDKLGDGLYIEPLQLEIGYYLVYLTLGMGTEENLKMATTNKLDLQVLGTEFTARFQSGSYKQVRISDQVLSVVEVKNPDQPDDVSGYFFTWFCYQYEVESEWAKDNVKLLSDAERIVIPSDGNTSTLFTFTCLNWKDDRKLQSDVFQPAEIADLKYAFSYFSTTGEERPLAGYTTYLPSGDPNYNYSVRVRGYVTDMFASSSYYDFVVTVNKMAYLSISEY</sequence>
<dbReference type="EMBL" id="JAODUP010000419">
    <property type="protein sequence ID" value="KAK2150191.1"/>
    <property type="molecule type" value="Genomic_DNA"/>
</dbReference>
<keyword evidence="3" id="KW-0677">Repeat</keyword>
<dbReference type="GO" id="GO:0006816">
    <property type="term" value="P:calcium ion transport"/>
    <property type="evidence" value="ECO:0007669"/>
    <property type="project" value="TreeGrafter"/>
</dbReference>
<evidence type="ECO:0000313" key="8">
    <source>
        <dbReference type="Proteomes" id="UP001208570"/>
    </source>
</evidence>
<evidence type="ECO:0000313" key="7">
    <source>
        <dbReference type="EMBL" id="KAK2150191.1"/>
    </source>
</evidence>
<protein>
    <recommendedName>
        <fullName evidence="6">PKD domain-containing protein</fullName>
    </recommendedName>
</protein>
<gene>
    <name evidence="7" type="ORF">LSH36_419g04002</name>
</gene>
<dbReference type="InterPro" id="IPR013783">
    <property type="entry name" value="Ig-like_fold"/>
</dbReference>
<evidence type="ECO:0000259" key="6">
    <source>
        <dbReference type="PROSITE" id="PS50093"/>
    </source>
</evidence>
<dbReference type="InterPro" id="IPR035986">
    <property type="entry name" value="PKD_dom_sf"/>
</dbReference>
<keyword evidence="2" id="KW-0812">Transmembrane</keyword>
<keyword evidence="5" id="KW-0472">Membrane</keyword>